<accession>A0A1D1VI95</accession>
<name>A0A1D1VI95_RAMVA</name>
<sequence length="63" mass="7047">MAKSVRTPTDQPTILPSETCTHKYWLCSHQLAYSQCNGFKQQQESTTITLNATPTPLTSLYNA</sequence>
<reference evidence="1 2" key="1">
    <citation type="journal article" date="2016" name="Nat. Commun.">
        <title>Extremotolerant tardigrade genome and improved radiotolerance of human cultured cells by tardigrade-unique protein.</title>
        <authorList>
            <person name="Hashimoto T."/>
            <person name="Horikawa D.D."/>
            <person name="Saito Y."/>
            <person name="Kuwahara H."/>
            <person name="Kozuka-Hata H."/>
            <person name="Shin-I T."/>
            <person name="Minakuchi Y."/>
            <person name="Ohishi K."/>
            <person name="Motoyama A."/>
            <person name="Aizu T."/>
            <person name="Enomoto A."/>
            <person name="Kondo K."/>
            <person name="Tanaka S."/>
            <person name="Hara Y."/>
            <person name="Koshikawa S."/>
            <person name="Sagara H."/>
            <person name="Miura T."/>
            <person name="Yokobori S."/>
            <person name="Miyagawa K."/>
            <person name="Suzuki Y."/>
            <person name="Kubo T."/>
            <person name="Oyama M."/>
            <person name="Kohara Y."/>
            <person name="Fujiyama A."/>
            <person name="Arakawa K."/>
            <person name="Katayama T."/>
            <person name="Toyoda A."/>
            <person name="Kunieda T."/>
        </authorList>
    </citation>
    <scope>NUCLEOTIDE SEQUENCE [LARGE SCALE GENOMIC DNA]</scope>
    <source>
        <strain evidence="1 2">YOKOZUNA-1</strain>
    </source>
</reference>
<dbReference type="AlphaFoldDB" id="A0A1D1VI95"/>
<dbReference type="EMBL" id="BDGG01000004">
    <property type="protein sequence ID" value="GAU98633.1"/>
    <property type="molecule type" value="Genomic_DNA"/>
</dbReference>
<evidence type="ECO:0000313" key="1">
    <source>
        <dbReference type="EMBL" id="GAU98633.1"/>
    </source>
</evidence>
<gene>
    <name evidence="1" type="primary">RvY_09752-1</name>
    <name evidence="1" type="synonym">RvY_09752.1</name>
    <name evidence="1" type="ORF">RvY_09752</name>
</gene>
<proteinExistence type="predicted"/>
<evidence type="ECO:0000313" key="2">
    <source>
        <dbReference type="Proteomes" id="UP000186922"/>
    </source>
</evidence>
<comment type="caution">
    <text evidence="1">The sequence shown here is derived from an EMBL/GenBank/DDBJ whole genome shotgun (WGS) entry which is preliminary data.</text>
</comment>
<protein>
    <submittedName>
        <fullName evidence="1">Uncharacterized protein</fullName>
    </submittedName>
</protein>
<keyword evidence="2" id="KW-1185">Reference proteome</keyword>
<dbReference type="Proteomes" id="UP000186922">
    <property type="component" value="Unassembled WGS sequence"/>
</dbReference>
<organism evidence="1 2">
    <name type="scientific">Ramazzottius varieornatus</name>
    <name type="common">Water bear</name>
    <name type="synonym">Tardigrade</name>
    <dbReference type="NCBI Taxonomy" id="947166"/>
    <lineage>
        <taxon>Eukaryota</taxon>
        <taxon>Metazoa</taxon>
        <taxon>Ecdysozoa</taxon>
        <taxon>Tardigrada</taxon>
        <taxon>Eutardigrada</taxon>
        <taxon>Parachela</taxon>
        <taxon>Hypsibioidea</taxon>
        <taxon>Ramazzottiidae</taxon>
        <taxon>Ramazzottius</taxon>
    </lineage>
</organism>